<keyword evidence="1" id="KW-1133">Transmembrane helix</keyword>
<protein>
    <submittedName>
        <fullName evidence="2">Polysaccharide biosynthesis protein</fullName>
    </submittedName>
</protein>
<proteinExistence type="predicted"/>
<organism evidence="2 3">
    <name type="scientific">Listeria riparia FSL S10-1204</name>
    <dbReference type="NCBI Taxonomy" id="1265816"/>
    <lineage>
        <taxon>Bacteria</taxon>
        <taxon>Bacillati</taxon>
        <taxon>Bacillota</taxon>
        <taxon>Bacilli</taxon>
        <taxon>Bacillales</taxon>
        <taxon>Listeriaceae</taxon>
        <taxon>Listeria</taxon>
    </lineage>
</organism>
<dbReference type="AlphaFoldDB" id="W7DJG9"/>
<keyword evidence="3" id="KW-1185">Reference proteome</keyword>
<keyword evidence="1" id="KW-0812">Transmembrane</keyword>
<feature type="transmembrane region" description="Helical" evidence="1">
    <location>
        <begin position="38"/>
        <end position="55"/>
    </location>
</feature>
<gene>
    <name evidence="2" type="ORF">PRIP_06568</name>
</gene>
<evidence type="ECO:0000256" key="1">
    <source>
        <dbReference type="SAM" id="Phobius"/>
    </source>
</evidence>
<reference evidence="2 3" key="1">
    <citation type="journal article" date="2014" name="Int. J. Syst. Evol. Microbiol.">
        <title>Listeria floridensis sp. nov., Listeria aquatica sp. nov., Listeria cornellensis sp. nov., Listeria riparia sp. nov. and Listeria grandensis sp. nov., from agricultural and natural environments.</title>
        <authorList>
            <person name="den Bakker H.C."/>
            <person name="Warchocki S."/>
            <person name="Wright E.M."/>
            <person name="Allred A.F."/>
            <person name="Ahlstrom C."/>
            <person name="Manuel C.S."/>
            <person name="Stasiewicz M.J."/>
            <person name="Burrell A."/>
            <person name="Roof S."/>
            <person name="Strawn L."/>
            <person name="Fortes E.D."/>
            <person name="Nightingale K.K."/>
            <person name="Kephart D."/>
            <person name="Wiedmann M."/>
        </authorList>
    </citation>
    <scope>NUCLEOTIDE SEQUENCE [LARGE SCALE GENOMIC DNA]</scope>
    <source>
        <strain evidence="2 3">FSL S10-1204</strain>
    </source>
</reference>
<comment type="caution">
    <text evidence="2">The sequence shown here is derived from an EMBL/GenBank/DDBJ whole genome shotgun (WGS) entry which is preliminary data.</text>
</comment>
<dbReference type="Proteomes" id="UP000019248">
    <property type="component" value="Unassembled WGS sequence"/>
</dbReference>
<accession>W7DJG9</accession>
<dbReference type="PATRIC" id="fig|1265816.5.peg.1296"/>
<keyword evidence="1" id="KW-0472">Membrane</keyword>
<evidence type="ECO:0000313" key="3">
    <source>
        <dbReference type="Proteomes" id="UP000019248"/>
    </source>
</evidence>
<name>W7DJG9_9LIST</name>
<evidence type="ECO:0000313" key="2">
    <source>
        <dbReference type="EMBL" id="EUJ45498.1"/>
    </source>
</evidence>
<dbReference type="EMBL" id="AODL01000007">
    <property type="protein sequence ID" value="EUJ45498.1"/>
    <property type="molecule type" value="Genomic_DNA"/>
</dbReference>
<sequence>MFIMVQTFLTVYLYLGFDQAYTRDYHENEDKKNLIQNAMLIPLLMAILLSIIAILF</sequence>